<reference evidence="2" key="2">
    <citation type="submission" date="2023-06" db="EMBL/GenBank/DDBJ databases">
        <authorList>
            <person name="Kobayashi Y."/>
            <person name="Kayamori A."/>
            <person name="Aoki K."/>
            <person name="Shiwa Y."/>
            <person name="Fujita N."/>
            <person name="Sugita T."/>
            <person name="Iwasaki W."/>
            <person name="Tanaka N."/>
            <person name="Takashima M."/>
        </authorList>
    </citation>
    <scope>NUCLEOTIDE SEQUENCE</scope>
    <source>
        <strain evidence="2">HIS016</strain>
    </source>
</reference>
<dbReference type="Proteomes" id="UP001222932">
    <property type="component" value="Unassembled WGS sequence"/>
</dbReference>
<protein>
    <submittedName>
        <fullName evidence="2">Uncharacterized protein</fullName>
    </submittedName>
</protein>
<organism evidence="2 3">
    <name type="scientific">Cutaneotrichosporon spelunceum</name>
    <dbReference type="NCBI Taxonomy" id="1672016"/>
    <lineage>
        <taxon>Eukaryota</taxon>
        <taxon>Fungi</taxon>
        <taxon>Dikarya</taxon>
        <taxon>Basidiomycota</taxon>
        <taxon>Agaricomycotina</taxon>
        <taxon>Tremellomycetes</taxon>
        <taxon>Trichosporonales</taxon>
        <taxon>Trichosporonaceae</taxon>
        <taxon>Cutaneotrichosporon</taxon>
    </lineage>
</organism>
<evidence type="ECO:0000313" key="2">
    <source>
        <dbReference type="EMBL" id="GMK55073.1"/>
    </source>
</evidence>
<sequence>MAENNDNKYTFTPIHPFTMDQPKTWAQTIGQLNWDNDKIVFSKRSLLEFLKACQVTVGTNLTEIQKLPSMSSSEKQSVAGTYTPEYATFGRLSQAATDEAVKDLVEAEINDPVDSKPSSPDGPDGLGAVPSQPRFDPPGGKSSLAVNPEEFGEADSVTVTPAEDGGPGFDVHVDRMEHLKVHVEPELDGGATITAVSDEKKGDSAAPERESNPPPNFRPTRKVREGPGGKSQMGAAMFGGVEDEEDVEAPRKRADKNASSNLW</sequence>
<feature type="region of interest" description="Disordered" evidence="1">
    <location>
        <begin position="110"/>
        <end position="147"/>
    </location>
</feature>
<gene>
    <name evidence="2" type="ORF">CspeluHIS016_0201290</name>
</gene>
<name>A0AAD3YAI3_9TREE</name>
<feature type="compositionally biased region" description="Basic and acidic residues" evidence="1">
    <location>
        <begin position="197"/>
        <end position="211"/>
    </location>
</feature>
<comment type="caution">
    <text evidence="2">The sequence shown here is derived from an EMBL/GenBank/DDBJ whole genome shotgun (WGS) entry which is preliminary data.</text>
</comment>
<dbReference type="AlphaFoldDB" id="A0AAD3YAI3"/>
<proteinExistence type="predicted"/>
<evidence type="ECO:0000256" key="1">
    <source>
        <dbReference type="SAM" id="MobiDB-lite"/>
    </source>
</evidence>
<accession>A0AAD3YAI3</accession>
<keyword evidence="3" id="KW-1185">Reference proteome</keyword>
<evidence type="ECO:0000313" key="3">
    <source>
        <dbReference type="Proteomes" id="UP001222932"/>
    </source>
</evidence>
<reference evidence="2" key="1">
    <citation type="journal article" date="2023" name="BMC Genomics">
        <title>Chromosome-level genome assemblies of Cutaneotrichosporon spp. (Trichosporonales, Basidiomycota) reveal imbalanced evolution between nucleotide sequences and chromosome synteny.</title>
        <authorList>
            <person name="Kobayashi Y."/>
            <person name="Kayamori A."/>
            <person name="Aoki K."/>
            <person name="Shiwa Y."/>
            <person name="Matsutani M."/>
            <person name="Fujita N."/>
            <person name="Sugita T."/>
            <person name="Iwasaki W."/>
            <person name="Tanaka N."/>
            <person name="Takashima M."/>
        </authorList>
    </citation>
    <scope>NUCLEOTIDE SEQUENCE</scope>
    <source>
        <strain evidence="2">HIS016</strain>
    </source>
</reference>
<feature type="region of interest" description="Disordered" evidence="1">
    <location>
        <begin position="182"/>
        <end position="263"/>
    </location>
</feature>
<dbReference type="EMBL" id="BTCM01000002">
    <property type="protein sequence ID" value="GMK55073.1"/>
    <property type="molecule type" value="Genomic_DNA"/>
</dbReference>